<evidence type="ECO:0000259" key="2">
    <source>
        <dbReference type="Pfam" id="PF07859"/>
    </source>
</evidence>
<dbReference type="AlphaFoldDB" id="A0A923I7P1"/>
<dbReference type="GO" id="GO:0016787">
    <property type="term" value="F:hydrolase activity"/>
    <property type="evidence" value="ECO:0007669"/>
    <property type="project" value="UniProtKB-KW"/>
</dbReference>
<accession>A0A923I7P1</accession>
<organism evidence="3 4">
    <name type="scientific">Anaerofilum hominis</name>
    <dbReference type="NCBI Taxonomy" id="2763016"/>
    <lineage>
        <taxon>Bacteria</taxon>
        <taxon>Bacillati</taxon>
        <taxon>Bacillota</taxon>
        <taxon>Clostridia</taxon>
        <taxon>Eubacteriales</taxon>
        <taxon>Oscillospiraceae</taxon>
        <taxon>Anaerofilum</taxon>
    </lineage>
</organism>
<dbReference type="RefSeq" id="WP_186888168.1">
    <property type="nucleotide sequence ID" value="NZ_JACONZ010000003.1"/>
</dbReference>
<reference evidence="3" key="1">
    <citation type="submission" date="2020-08" db="EMBL/GenBank/DDBJ databases">
        <title>Genome public.</title>
        <authorList>
            <person name="Liu C."/>
            <person name="Sun Q."/>
        </authorList>
    </citation>
    <scope>NUCLEOTIDE SEQUENCE</scope>
    <source>
        <strain evidence="3">BX8</strain>
    </source>
</reference>
<gene>
    <name evidence="3" type="ORF">H8S23_09830</name>
</gene>
<dbReference type="PANTHER" id="PTHR48081">
    <property type="entry name" value="AB HYDROLASE SUPERFAMILY PROTEIN C4A8.06C"/>
    <property type="match status" value="1"/>
</dbReference>
<sequence>MITTYRKYFEPAYGDPLPGTRIQAPEVCDMEDFGKWRKMHHLQTIADLTNDIKSCYCYRPIMEIETTDTAVDRDGAQIPLRIYHPQGEGPFPIMLFIHGGGWRMNNLDIYDYVPRYFAKYGHVAVVSVDYRLAPEYKFPTGLEDAYAALEWAVANAGSYRGDPGSVTVCGDSAGGNFSAVLCLMSRDRGGPAIHKQILLYPATTFLLKERTESEKRYGNGDHFLIINSELGMVNDYFADQKDAENPYASPLNADSLRDLPPACFISAECDPLLDQALMYAARLQDEGVPVDYHLYTGVLHAFINQTYQKTFEAMDDIIAAVPGSYR</sequence>
<proteinExistence type="predicted"/>
<comment type="caution">
    <text evidence="3">The sequence shown here is derived from an EMBL/GenBank/DDBJ whole genome shotgun (WGS) entry which is preliminary data.</text>
</comment>
<dbReference type="Pfam" id="PF07859">
    <property type="entry name" value="Abhydrolase_3"/>
    <property type="match status" value="1"/>
</dbReference>
<dbReference type="Gene3D" id="3.40.50.1820">
    <property type="entry name" value="alpha/beta hydrolase"/>
    <property type="match status" value="1"/>
</dbReference>
<dbReference type="Proteomes" id="UP000659630">
    <property type="component" value="Unassembled WGS sequence"/>
</dbReference>
<dbReference type="InterPro" id="IPR050300">
    <property type="entry name" value="GDXG_lipolytic_enzyme"/>
</dbReference>
<evidence type="ECO:0000313" key="3">
    <source>
        <dbReference type="EMBL" id="MBC5581806.1"/>
    </source>
</evidence>
<evidence type="ECO:0000313" key="4">
    <source>
        <dbReference type="Proteomes" id="UP000659630"/>
    </source>
</evidence>
<evidence type="ECO:0000256" key="1">
    <source>
        <dbReference type="ARBA" id="ARBA00022801"/>
    </source>
</evidence>
<keyword evidence="1 3" id="KW-0378">Hydrolase</keyword>
<feature type="domain" description="Alpha/beta hydrolase fold-3" evidence="2">
    <location>
        <begin position="94"/>
        <end position="303"/>
    </location>
</feature>
<dbReference type="PANTHER" id="PTHR48081:SF8">
    <property type="entry name" value="ALPHA_BETA HYDROLASE FOLD-3 DOMAIN-CONTAINING PROTEIN-RELATED"/>
    <property type="match status" value="1"/>
</dbReference>
<dbReference type="InterPro" id="IPR013094">
    <property type="entry name" value="AB_hydrolase_3"/>
</dbReference>
<dbReference type="SUPFAM" id="SSF53474">
    <property type="entry name" value="alpha/beta-Hydrolases"/>
    <property type="match status" value="1"/>
</dbReference>
<dbReference type="InterPro" id="IPR029058">
    <property type="entry name" value="AB_hydrolase_fold"/>
</dbReference>
<protein>
    <submittedName>
        <fullName evidence="3">Alpha/beta hydrolase</fullName>
    </submittedName>
</protein>
<keyword evidence="4" id="KW-1185">Reference proteome</keyword>
<dbReference type="EMBL" id="JACONZ010000003">
    <property type="protein sequence ID" value="MBC5581806.1"/>
    <property type="molecule type" value="Genomic_DNA"/>
</dbReference>
<name>A0A923I7P1_9FIRM</name>